<evidence type="ECO:0000313" key="2">
    <source>
        <dbReference type="Proteomes" id="UP000793456"/>
    </source>
</evidence>
<keyword evidence="2" id="KW-1185">Reference proteome</keyword>
<evidence type="ECO:0000313" key="1">
    <source>
        <dbReference type="EMBL" id="TMS06024.1"/>
    </source>
</evidence>
<dbReference type="EMBL" id="CM011693">
    <property type="protein sequence ID" value="TMS06024.1"/>
    <property type="molecule type" value="Genomic_DNA"/>
</dbReference>
<name>A0ACD3QGQ0_LARCR</name>
<protein>
    <submittedName>
        <fullName evidence="1">Uncharacterized protein</fullName>
    </submittedName>
</protein>
<sequence>MVQEKPSFARQYLLPPLLAPLHCCSTASNEDHSQGVVEEWELTRCMEDVYKIWVVGNSPSASLFKALEQVLPVIFTLFCFTKQNVSHLRAPCQETLLWYLSHSETSAAMSALRQLSGLQGRKNEVAADFHFTPGSDGGARLCSRESCSDEDEALYEKVSGEQWRLECLMQLLAELKDSDLPWRLLLRPAEGVDQLGGFRR</sequence>
<gene>
    <name evidence="1" type="ORF">E3U43_005274</name>
</gene>
<reference evidence="1" key="1">
    <citation type="submission" date="2018-11" db="EMBL/GenBank/DDBJ databases">
        <title>The sequence and de novo assembly of Larimichthys crocea genome using PacBio and Hi-C technologies.</title>
        <authorList>
            <person name="Xu P."/>
            <person name="Chen B."/>
            <person name="Zhou Z."/>
            <person name="Ke Q."/>
            <person name="Wu Y."/>
            <person name="Bai H."/>
            <person name="Pu F."/>
        </authorList>
    </citation>
    <scope>NUCLEOTIDE SEQUENCE</scope>
    <source>
        <tissue evidence="1">Muscle</tissue>
    </source>
</reference>
<proteinExistence type="predicted"/>
<organism evidence="1 2">
    <name type="scientific">Larimichthys crocea</name>
    <name type="common">Large yellow croaker</name>
    <name type="synonym">Pseudosciaena crocea</name>
    <dbReference type="NCBI Taxonomy" id="215358"/>
    <lineage>
        <taxon>Eukaryota</taxon>
        <taxon>Metazoa</taxon>
        <taxon>Chordata</taxon>
        <taxon>Craniata</taxon>
        <taxon>Vertebrata</taxon>
        <taxon>Euteleostomi</taxon>
        <taxon>Actinopterygii</taxon>
        <taxon>Neopterygii</taxon>
        <taxon>Teleostei</taxon>
        <taxon>Neoteleostei</taxon>
        <taxon>Acanthomorphata</taxon>
        <taxon>Eupercaria</taxon>
        <taxon>Sciaenidae</taxon>
        <taxon>Larimichthys</taxon>
    </lineage>
</organism>
<dbReference type="Proteomes" id="UP000793456">
    <property type="component" value="Chromosome XX"/>
</dbReference>
<accession>A0ACD3QGQ0</accession>
<comment type="caution">
    <text evidence="1">The sequence shown here is derived from an EMBL/GenBank/DDBJ whole genome shotgun (WGS) entry which is preliminary data.</text>
</comment>